<dbReference type="CDD" id="cd01837">
    <property type="entry name" value="SGNH_plant_lipase_like"/>
    <property type="match status" value="1"/>
</dbReference>
<reference evidence="4" key="1">
    <citation type="submission" date="2025-08" db="UniProtKB">
        <authorList>
            <consortium name="RefSeq"/>
        </authorList>
    </citation>
    <scope>IDENTIFICATION</scope>
    <source>
        <tissue evidence="4">Young leaves</tissue>
    </source>
</reference>
<evidence type="ECO:0000313" key="3">
    <source>
        <dbReference type="Proteomes" id="UP000504609"/>
    </source>
</evidence>
<dbReference type="InterPro" id="IPR001087">
    <property type="entry name" value="GDSL"/>
</dbReference>
<protein>
    <submittedName>
        <fullName evidence="4">GDSL esterase/lipase At5g45960-like isoform X1</fullName>
    </submittedName>
</protein>
<dbReference type="GO" id="GO:0016788">
    <property type="term" value="F:hydrolase activity, acting on ester bonds"/>
    <property type="evidence" value="ECO:0007669"/>
    <property type="project" value="InterPro"/>
</dbReference>
<sequence>MSSSTHQQSPSLLRYQLLYCLLAVLTLPVSGGRRSSEQQHSGVFNTSTTAILVFGDSTVDPGNNNFIPTVFRSDFPPYGRDFLNHEPTGRFTNGRLATDYIASYAGIKDLIPPYLDPNLEMKNLLTGVSFASAGSGFDPLTPAISNVIPLRKQLDYLKEYKKRVELGMGKDRAEAHIKKAAFVVSAGTNDFVLNYFLLPFRRQIYSVSSYQRFVIQLLMDFLQGLWEEGGRRIAVVGLPPIGCLPIVITLNLDKTMLTRGCVESYSAAARGFNQILKKELKSMQSKLAKDNVKFYYVDSYGPLADMIHNFHNYGFEEAGSGCCGSGYVEASFLCNPKTYTCPDASKYVFWDSIHPTQATYHNIFLAGRPIVDAMLKH</sequence>
<evidence type="ECO:0000313" key="4">
    <source>
        <dbReference type="RefSeq" id="XP_022925836.1"/>
    </source>
</evidence>
<name>A0A6J1ED93_CUCMO</name>
<dbReference type="AlphaFoldDB" id="A0A6J1ED93"/>
<dbReference type="InterPro" id="IPR035669">
    <property type="entry name" value="SGNH_plant_lipase-like"/>
</dbReference>
<dbReference type="SUPFAM" id="SSF52266">
    <property type="entry name" value="SGNH hydrolase"/>
    <property type="match status" value="1"/>
</dbReference>
<dbReference type="Proteomes" id="UP000504609">
    <property type="component" value="Unplaced"/>
</dbReference>
<gene>
    <name evidence="4" type="primary">LOC111433124</name>
</gene>
<organism evidence="3 4">
    <name type="scientific">Cucurbita moschata</name>
    <name type="common">Winter crookneck squash</name>
    <name type="synonym">Cucurbita pepo var. moschata</name>
    <dbReference type="NCBI Taxonomy" id="3662"/>
    <lineage>
        <taxon>Eukaryota</taxon>
        <taxon>Viridiplantae</taxon>
        <taxon>Streptophyta</taxon>
        <taxon>Embryophyta</taxon>
        <taxon>Tracheophyta</taxon>
        <taxon>Spermatophyta</taxon>
        <taxon>Magnoliopsida</taxon>
        <taxon>eudicotyledons</taxon>
        <taxon>Gunneridae</taxon>
        <taxon>Pentapetalae</taxon>
        <taxon>rosids</taxon>
        <taxon>fabids</taxon>
        <taxon>Cucurbitales</taxon>
        <taxon>Cucurbitaceae</taxon>
        <taxon>Cucurbiteae</taxon>
        <taxon>Cucurbita</taxon>
    </lineage>
</organism>
<dbReference type="Gene3D" id="3.40.50.1110">
    <property type="entry name" value="SGNH hydrolase"/>
    <property type="match status" value="1"/>
</dbReference>
<dbReference type="KEGG" id="cmos:111433124"/>
<dbReference type="RefSeq" id="XP_022925836.1">
    <property type="nucleotide sequence ID" value="XM_023070068.1"/>
</dbReference>
<dbReference type="InterPro" id="IPR050592">
    <property type="entry name" value="GDSL_lipolytic_enzyme"/>
</dbReference>
<keyword evidence="2" id="KW-0732">Signal</keyword>
<evidence type="ECO:0000256" key="2">
    <source>
        <dbReference type="SAM" id="SignalP"/>
    </source>
</evidence>
<feature type="signal peptide" evidence="2">
    <location>
        <begin position="1"/>
        <end position="31"/>
    </location>
</feature>
<dbReference type="InterPro" id="IPR036514">
    <property type="entry name" value="SGNH_hydro_sf"/>
</dbReference>
<dbReference type="PANTHER" id="PTHR45642:SF3">
    <property type="entry name" value="OS09G0540400 PROTEIN"/>
    <property type="match status" value="1"/>
</dbReference>
<evidence type="ECO:0000256" key="1">
    <source>
        <dbReference type="ARBA" id="ARBA00008668"/>
    </source>
</evidence>
<comment type="similarity">
    <text evidence="1">Belongs to the 'GDSL' lipolytic enzyme family.</text>
</comment>
<feature type="chain" id="PRO_5026848449" evidence="2">
    <location>
        <begin position="32"/>
        <end position="377"/>
    </location>
</feature>
<dbReference type="FunFam" id="3.40.50.1110:FF:000003">
    <property type="entry name" value="GDSL esterase/lipase APG"/>
    <property type="match status" value="1"/>
</dbReference>
<dbReference type="Pfam" id="PF00657">
    <property type="entry name" value="Lipase_GDSL"/>
    <property type="match status" value="1"/>
</dbReference>
<dbReference type="PANTHER" id="PTHR45642">
    <property type="entry name" value="GDSL ESTERASE/LIPASE EXL3"/>
    <property type="match status" value="1"/>
</dbReference>
<keyword evidence="3" id="KW-1185">Reference proteome</keyword>
<accession>A0A6J1ED93</accession>
<proteinExistence type="inferred from homology"/>
<dbReference type="GeneID" id="111433124"/>